<dbReference type="GO" id="GO:0005886">
    <property type="term" value="C:plasma membrane"/>
    <property type="evidence" value="ECO:0007669"/>
    <property type="project" value="TreeGrafter"/>
</dbReference>
<keyword evidence="2" id="KW-0175">Coiled coil</keyword>
<name>A0AAP2CGW4_9BACT</name>
<gene>
    <name evidence="5" type="ORF">KI659_07680</name>
</gene>
<organism evidence="5 6">
    <name type="scientific">Litoribacter ruber</name>
    <dbReference type="NCBI Taxonomy" id="702568"/>
    <lineage>
        <taxon>Bacteria</taxon>
        <taxon>Pseudomonadati</taxon>
        <taxon>Bacteroidota</taxon>
        <taxon>Cytophagia</taxon>
        <taxon>Cytophagales</taxon>
        <taxon>Cyclobacteriaceae</taxon>
        <taxon>Litoribacter</taxon>
    </lineage>
</organism>
<accession>A0AAP2CGW4</accession>
<comment type="similarity">
    <text evidence="1">Belongs to the membrane fusion protein (MFP) (TC 8.A.1) family.</text>
</comment>
<dbReference type="Gene3D" id="1.10.287.470">
    <property type="entry name" value="Helix hairpin bin"/>
    <property type="match status" value="1"/>
</dbReference>
<sequence>MTLFVFVGLALGASSCNQGHSKNDEKNKIPQIPVLELHPQSIEIPQTYICEIQAVQFVEVRAKVEGFVDKIYVDEGEFVKKGKPLFQLTSMEFNEMVNGANARLMQARAEAKAASLEVERLKVLVEKDIITESELELAKSKRAVAESAIAEAESTLNNAQTGLSYTTIRAPFDGIVDRIPFKIGSLVTAGDLLTNITDISEVFAYYKINENEYLNYMRKKIQQEGEDNVIEDLSLILSDGTTYAHKGQLETMEADFERGTGSIAFRVRFPNPNSLLKHGASGKIEMTNQLDDVYLIPQKSTFEIQDFSYVYVVNADNEVKVRSFKPIKRHDVFYAASGFEPGDKIVFEGIQQVKDGVKIQPQQVESQEVYGELNSQLGEGQG</sequence>
<dbReference type="Gene3D" id="2.40.30.170">
    <property type="match status" value="1"/>
</dbReference>
<dbReference type="Proteomes" id="UP001319104">
    <property type="component" value="Unassembled WGS sequence"/>
</dbReference>
<evidence type="ECO:0000259" key="3">
    <source>
        <dbReference type="Pfam" id="PF25919"/>
    </source>
</evidence>
<reference evidence="5 6" key="1">
    <citation type="submission" date="2021-05" db="EMBL/GenBank/DDBJ databases">
        <authorList>
            <person name="Zhang Z.D."/>
            <person name="Osman G."/>
        </authorList>
    </citation>
    <scope>NUCLEOTIDE SEQUENCE [LARGE SCALE GENOMIC DNA]</scope>
    <source>
        <strain evidence="5 6">KCTC 32217</strain>
    </source>
</reference>
<evidence type="ECO:0000256" key="2">
    <source>
        <dbReference type="SAM" id="Coils"/>
    </source>
</evidence>
<dbReference type="GO" id="GO:0022857">
    <property type="term" value="F:transmembrane transporter activity"/>
    <property type="evidence" value="ECO:0007669"/>
    <property type="project" value="InterPro"/>
</dbReference>
<feature type="domain" description="Multidrug resistance protein MdtA-like beta-barrel" evidence="4">
    <location>
        <begin position="222"/>
        <end position="280"/>
    </location>
</feature>
<dbReference type="Pfam" id="PF25944">
    <property type="entry name" value="Beta-barrel_RND"/>
    <property type="match status" value="1"/>
</dbReference>
<evidence type="ECO:0000259" key="4">
    <source>
        <dbReference type="Pfam" id="PF25944"/>
    </source>
</evidence>
<dbReference type="InterPro" id="IPR058626">
    <property type="entry name" value="MdtA-like_b-barrel"/>
</dbReference>
<dbReference type="GO" id="GO:0046677">
    <property type="term" value="P:response to antibiotic"/>
    <property type="evidence" value="ECO:0007669"/>
    <property type="project" value="TreeGrafter"/>
</dbReference>
<dbReference type="GO" id="GO:0030313">
    <property type="term" value="C:cell envelope"/>
    <property type="evidence" value="ECO:0007669"/>
    <property type="project" value="UniProtKB-SubCell"/>
</dbReference>
<dbReference type="EMBL" id="JAHCMY010000003">
    <property type="protein sequence ID" value="MBS9523892.1"/>
    <property type="molecule type" value="Genomic_DNA"/>
</dbReference>
<dbReference type="Gene3D" id="2.40.50.100">
    <property type="match status" value="1"/>
</dbReference>
<dbReference type="InterPro" id="IPR058790">
    <property type="entry name" value="BSH_CusB"/>
</dbReference>
<dbReference type="PANTHER" id="PTHR30158">
    <property type="entry name" value="ACRA/E-RELATED COMPONENT OF DRUG EFFLUX TRANSPORTER"/>
    <property type="match status" value="1"/>
</dbReference>
<evidence type="ECO:0000256" key="1">
    <source>
        <dbReference type="ARBA" id="ARBA00009477"/>
    </source>
</evidence>
<dbReference type="Pfam" id="PF25919">
    <property type="entry name" value="BSH_CusB"/>
    <property type="match status" value="1"/>
</dbReference>
<keyword evidence="6" id="KW-1185">Reference proteome</keyword>
<dbReference type="RefSeq" id="WP_213944981.1">
    <property type="nucleotide sequence ID" value="NZ_JAHCMY010000003.1"/>
</dbReference>
<feature type="domain" description="CusB-like barrel-sandwich hybrid" evidence="3">
    <location>
        <begin position="60"/>
        <end position="196"/>
    </location>
</feature>
<dbReference type="SUPFAM" id="SSF111369">
    <property type="entry name" value="HlyD-like secretion proteins"/>
    <property type="match status" value="1"/>
</dbReference>
<protein>
    <submittedName>
        <fullName evidence="5">Efflux RND transporter periplasmic adaptor subunit</fullName>
    </submittedName>
</protein>
<evidence type="ECO:0000313" key="6">
    <source>
        <dbReference type="Proteomes" id="UP001319104"/>
    </source>
</evidence>
<dbReference type="PANTHER" id="PTHR30158:SF23">
    <property type="entry name" value="MULTIDRUG RESISTANCE PROTEIN MEXA"/>
    <property type="match status" value="1"/>
</dbReference>
<evidence type="ECO:0000313" key="5">
    <source>
        <dbReference type="EMBL" id="MBS9523892.1"/>
    </source>
</evidence>
<dbReference type="Gene3D" id="2.40.420.20">
    <property type="match status" value="1"/>
</dbReference>
<proteinExistence type="inferred from homology"/>
<dbReference type="AlphaFoldDB" id="A0AAP2CGW4"/>
<dbReference type="NCBIfam" id="TIGR01730">
    <property type="entry name" value="RND_mfp"/>
    <property type="match status" value="1"/>
</dbReference>
<feature type="coiled-coil region" evidence="2">
    <location>
        <begin position="97"/>
        <end position="155"/>
    </location>
</feature>
<dbReference type="InterPro" id="IPR006143">
    <property type="entry name" value="RND_pump_MFP"/>
</dbReference>
<comment type="caution">
    <text evidence="5">The sequence shown here is derived from an EMBL/GenBank/DDBJ whole genome shotgun (WGS) entry which is preliminary data.</text>
</comment>